<evidence type="ECO:0000256" key="5">
    <source>
        <dbReference type="SAM" id="SignalP"/>
    </source>
</evidence>
<dbReference type="GO" id="GO:0005615">
    <property type="term" value="C:extracellular space"/>
    <property type="evidence" value="ECO:0007669"/>
    <property type="project" value="TreeGrafter"/>
</dbReference>
<dbReference type="InterPro" id="IPR029058">
    <property type="entry name" value="AB_hydrolase_fold"/>
</dbReference>
<dbReference type="InParanoid" id="A0A7R8V015"/>
<protein>
    <recommendedName>
        <fullName evidence="6">Lipase domain-containing protein</fullName>
    </recommendedName>
</protein>
<dbReference type="InterPro" id="IPR000734">
    <property type="entry name" value="TAG_lipase"/>
</dbReference>
<evidence type="ECO:0000259" key="6">
    <source>
        <dbReference type="Pfam" id="PF00151"/>
    </source>
</evidence>
<dbReference type="FunFam" id="3.40.50.1820:FF:000122">
    <property type="entry name" value="Vitellogenin-3-like Protein"/>
    <property type="match status" value="1"/>
</dbReference>
<evidence type="ECO:0000313" key="8">
    <source>
        <dbReference type="Proteomes" id="UP000594454"/>
    </source>
</evidence>
<dbReference type="PANTHER" id="PTHR11610:SF169">
    <property type="entry name" value="GH15759P-RELATED"/>
    <property type="match status" value="1"/>
</dbReference>
<feature type="chain" id="PRO_5030842740" description="Lipase domain-containing protein" evidence="5">
    <location>
        <begin position="19"/>
        <end position="338"/>
    </location>
</feature>
<evidence type="ECO:0000256" key="3">
    <source>
        <dbReference type="ARBA" id="ARBA00022525"/>
    </source>
</evidence>
<organism evidence="7 8">
    <name type="scientific">Hermetia illucens</name>
    <name type="common">Black soldier fly</name>
    <dbReference type="NCBI Taxonomy" id="343691"/>
    <lineage>
        <taxon>Eukaryota</taxon>
        <taxon>Metazoa</taxon>
        <taxon>Ecdysozoa</taxon>
        <taxon>Arthropoda</taxon>
        <taxon>Hexapoda</taxon>
        <taxon>Insecta</taxon>
        <taxon>Pterygota</taxon>
        <taxon>Neoptera</taxon>
        <taxon>Endopterygota</taxon>
        <taxon>Diptera</taxon>
        <taxon>Brachycera</taxon>
        <taxon>Stratiomyomorpha</taxon>
        <taxon>Stratiomyidae</taxon>
        <taxon>Hermetiinae</taxon>
        <taxon>Hermetia</taxon>
    </lineage>
</organism>
<dbReference type="GO" id="GO:0017171">
    <property type="term" value="F:serine hydrolase activity"/>
    <property type="evidence" value="ECO:0007669"/>
    <property type="project" value="TreeGrafter"/>
</dbReference>
<reference evidence="7 8" key="1">
    <citation type="submission" date="2020-11" db="EMBL/GenBank/DDBJ databases">
        <authorList>
            <person name="Wallbank WR R."/>
            <person name="Pardo Diaz C."/>
            <person name="Kozak K."/>
            <person name="Martin S."/>
            <person name="Jiggins C."/>
            <person name="Moest M."/>
            <person name="Warren A I."/>
            <person name="Generalovic N T."/>
            <person name="Byers J.R.P. K."/>
            <person name="Montejo-Kovacevich G."/>
            <person name="Yen C E."/>
        </authorList>
    </citation>
    <scope>NUCLEOTIDE SEQUENCE [LARGE SCALE GENOMIC DNA]</scope>
</reference>
<dbReference type="SUPFAM" id="SSF53474">
    <property type="entry name" value="alpha/beta-Hydrolases"/>
    <property type="match status" value="1"/>
</dbReference>
<comment type="similarity">
    <text evidence="2 4">Belongs to the AB hydrolase superfamily. Lipase family.</text>
</comment>
<dbReference type="OMA" id="REDIKFM"/>
<dbReference type="Gene3D" id="3.40.50.1820">
    <property type="entry name" value="alpha/beta hydrolase"/>
    <property type="match status" value="1"/>
</dbReference>
<evidence type="ECO:0000313" key="7">
    <source>
        <dbReference type="EMBL" id="CAD7089621.1"/>
    </source>
</evidence>
<feature type="domain" description="Lipase" evidence="6">
    <location>
        <begin position="41"/>
        <end position="330"/>
    </location>
</feature>
<feature type="signal peptide" evidence="5">
    <location>
        <begin position="1"/>
        <end position="18"/>
    </location>
</feature>
<dbReference type="EMBL" id="LR899012">
    <property type="protein sequence ID" value="CAD7089621.1"/>
    <property type="molecule type" value="Genomic_DNA"/>
</dbReference>
<evidence type="ECO:0000256" key="1">
    <source>
        <dbReference type="ARBA" id="ARBA00004613"/>
    </source>
</evidence>
<gene>
    <name evidence="7" type="ORF">HERILL_LOCUS12158</name>
</gene>
<dbReference type="Proteomes" id="UP000594454">
    <property type="component" value="Chromosome 4"/>
</dbReference>
<evidence type="ECO:0000256" key="2">
    <source>
        <dbReference type="ARBA" id="ARBA00010701"/>
    </source>
</evidence>
<dbReference type="InterPro" id="IPR013818">
    <property type="entry name" value="Lipase"/>
</dbReference>
<sequence length="338" mass="37788">MVLPANSALCSIFTLYFAGSPLVYSPAPRGNCSNCCPFREARDIQFHLYTRSNPNVSEQLYVSDSKILAQSHFNMSNPTILYLHGFSEHVPGGKGQSSQEIRDAFLSVGDYNVILVDWSPITALPWYMSTVENIPRTGRYIARFLLFLVKTGASINKMHIIGFSLGAEVAGFAGKQLQERGLTLPRITGLDPAFPLFDQGSPHRRLSPSDAKFVDIIHTDGGLLGNPHAIGHADFYPNGGTPLQPGCVEQEIANNRWLGIILGCSHQRSWQYFIESLKRPKGFRSRRCERSEYFDEKDCCHADVEAFMGIAANKRLRGKFYLETNEEPPYGQNYLGRT</sequence>
<keyword evidence="5" id="KW-0732">Signal</keyword>
<dbReference type="InterPro" id="IPR033906">
    <property type="entry name" value="Lipase_N"/>
</dbReference>
<evidence type="ECO:0000256" key="4">
    <source>
        <dbReference type="RuleBase" id="RU004262"/>
    </source>
</evidence>
<dbReference type="GO" id="GO:0016042">
    <property type="term" value="P:lipid catabolic process"/>
    <property type="evidence" value="ECO:0007669"/>
    <property type="project" value="TreeGrafter"/>
</dbReference>
<dbReference type="AlphaFoldDB" id="A0A7R8V015"/>
<proteinExistence type="inferred from homology"/>
<dbReference type="OrthoDB" id="199913at2759"/>
<accession>A0A7R8V015</accession>
<dbReference type="Pfam" id="PF00151">
    <property type="entry name" value="Lipase"/>
    <property type="match status" value="1"/>
</dbReference>
<dbReference type="PANTHER" id="PTHR11610">
    <property type="entry name" value="LIPASE"/>
    <property type="match status" value="1"/>
</dbReference>
<dbReference type="CDD" id="cd00707">
    <property type="entry name" value="Pancreat_lipase_like"/>
    <property type="match status" value="1"/>
</dbReference>
<comment type="subcellular location">
    <subcellularLocation>
        <location evidence="1">Secreted</location>
    </subcellularLocation>
</comment>
<dbReference type="FunCoup" id="A0A7R8V015">
    <property type="interactions" value="56"/>
</dbReference>
<keyword evidence="3" id="KW-0964">Secreted</keyword>
<keyword evidence="8" id="KW-1185">Reference proteome</keyword>
<dbReference type="GO" id="GO:0016298">
    <property type="term" value="F:lipase activity"/>
    <property type="evidence" value="ECO:0007669"/>
    <property type="project" value="InterPro"/>
</dbReference>
<dbReference type="PRINTS" id="PR00821">
    <property type="entry name" value="TAGLIPASE"/>
</dbReference>
<name>A0A7R8V015_HERIL</name>